<proteinExistence type="predicted"/>
<sequence>MKKYRIDKTKNIGNVIFVVEGGRPETGGTELRLLKKIFADILGYEVQELRRGSEEFIGYGQNPNFRVFALNLPKNQLTQLTEEAMDELFCKLREEFHIKPEDCPIFYLYDRDVLSYQRNELRKKYVKKYTDPYGTESGDQGQLLLSYPAIEAYLLSCVKDNTIEMSFKLGKDAKAALAREICTADCEDKTELHLKTINLVFSNEAEEMEKRLIHSINEMDNGLEALGIHPYDLDDLAPTLLEVYDNQQQKYMGENTFSLLSLVGLALLELGVITEVEEEE</sequence>
<evidence type="ECO:0000313" key="1">
    <source>
        <dbReference type="EMBL" id="CUO62241.1"/>
    </source>
</evidence>
<dbReference type="AlphaFoldDB" id="A0A174GJR5"/>
<name>A0A174GJR5_9FIRM</name>
<reference evidence="1 2" key="1">
    <citation type="submission" date="2015-09" db="EMBL/GenBank/DDBJ databases">
        <authorList>
            <consortium name="Pathogen Informatics"/>
        </authorList>
    </citation>
    <scope>NUCLEOTIDE SEQUENCE [LARGE SCALE GENOMIC DNA]</scope>
    <source>
        <strain evidence="1 2">2789STDY5834861</strain>
    </source>
</reference>
<dbReference type="EMBL" id="CYZP01000045">
    <property type="protein sequence ID" value="CUO62241.1"/>
    <property type="molecule type" value="Genomic_DNA"/>
</dbReference>
<dbReference type="Proteomes" id="UP000095645">
    <property type="component" value="Unassembled WGS sequence"/>
</dbReference>
<evidence type="ECO:0000313" key="2">
    <source>
        <dbReference type="Proteomes" id="UP000095645"/>
    </source>
</evidence>
<dbReference type="RefSeq" id="WP_055058838.1">
    <property type="nucleotide sequence ID" value="NZ_CYZP01000045.1"/>
</dbReference>
<accession>A0A174GJR5</accession>
<organism evidence="1 2">
    <name type="scientific">Blautia obeum</name>
    <dbReference type="NCBI Taxonomy" id="40520"/>
    <lineage>
        <taxon>Bacteria</taxon>
        <taxon>Bacillati</taxon>
        <taxon>Bacillota</taxon>
        <taxon>Clostridia</taxon>
        <taxon>Lachnospirales</taxon>
        <taxon>Lachnospiraceae</taxon>
        <taxon>Blautia</taxon>
    </lineage>
</organism>
<gene>
    <name evidence="1" type="ORF">ERS852476_03433</name>
</gene>
<protein>
    <submittedName>
        <fullName evidence="1">Uncharacterized protein</fullName>
    </submittedName>
</protein>